<evidence type="ECO:0000256" key="1">
    <source>
        <dbReference type="ARBA" id="ARBA00007996"/>
    </source>
</evidence>
<dbReference type="InterPro" id="IPR029063">
    <property type="entry name" value="SAM-dependent_MTases_sf"/>
</dbReference>
<evidence type="ECO:0000256" key="4">
    <source>
        <dbReference type="ARBA" id="ARBA00022691"/>
    </source>
</evidence>
<dbReference type="PROSITE" id="PS51681">
    <property type="entry name" value="SAM_MT_NNMT_PNMT_TEMT"/>
    <property type="match status" value="1"/>
</dbReference>
<protein>
    <submittedName>
        <fullName evidence="5">Phenylethanolamine N-methyltransferase</fullName>
    </submittedName>
</protein>
<dbReference type="PANTHER" id="PTHR10867:SF18">
    <property type="entry name" value="PHENYLETHANOLAMINE N-METHYLTRANSFERASE"/>
    <property type="match status" value="1"/>
</dbReference>
<dbReference type="OMA" id="NNYMPPR"/>
<dbReference type="InterPro" id="IPR000940">
    <property type="entry name" value="NNMT_TEMT_trans"/>
</dbReference>
<dbReference type="PANTHER" id="PTHR10867">
    <property type="entry name" value="NNMT/PNMT/TEMT FAMILY MEMBER"/>
    <property type="match status" value="1"/>
</dbReference>
<sequence>MGADLLYNCAPPPLPAHARVLDGPGVSAQISCSLPDGSCCPWATARPCVHPLPIPIHPHSLPVGLHRLHPFPRPAPQAAPPHVPGCWGYARFDPHAYLQNNYVPPRADFSSEECVVPWKLRCLAETFASGEICGRTLIDVGSGPTIYQLLSACEHFEEIVATDFLEVNREELRRWVRGEPGAFDWSPFIQHVCKIEGRGEPWQEKEQRLRGRLRRILPIDVHRADPLGAPLHPPADALLSTFCLEAVSPDRAAFGRALVNVGSMLRPGGHALLLGALGESFYLAGAARLPVVPLDEDDVRGALSDAGFTLRDFRSYAMPPALRTGVDDVDGVFFVHAQKPLEG</sequence>
<dbReference type="GO" id="GO:0032259">
    <property type="term" value="P:methylation"/>
    <property type="evidence" value="ECO:0007669"/>
    <property type="project" value="UniProtKB-KW"/>
</dbReference>
<evidence type="ECO:0000313" key="5">
    <source>
        <dbReference type="Ensembl" id="ENSPCLP00000012064.1"/>
    </source>
</evidence>
<dbReference type="Gene3D" id="3.40.50.150">
    <property type="entry name" value="Vaccinia Virus protein VP39"/>
    <property type="match status" value="1"/>
</dbReference>
<keyword evidence="6" id="KW-1185">Reference proteome</keyword>
<keyword evidence="2" id="KW-0489">Methyltransferase</keyword>
<dbReference type="NCBIfam" id="NF041360">
    <property type="entry name" value="GntF_guanitoxin"/>
    <property type="match status" value="1"/>
</dbReference>
<name>A0A669PUT8_PHACC</name>
<keyword evidence="4" id="KW-0949">S-adenosyl-L-methionine</keyword>
<dbReference type="AlphaFoldDB" id="A0A669PUT8"/>
<evidence type="ECO:0000256" key="3">
    <source>
        <dbReference type="ARBA" id="ARBA00022679"/>
    </source>
</evidence>
<evidence type="ECO:0000256" key="2">
    <source>
        <dbReference type="ARBA" id="ARBA00022603"/>
    </source>
</evidence>
<reference evidence="5" key="2">
    <citation type="submission" date="2025-09" db="UniProtKB">
        <authorList>
            <consortium name="Ensembl"/>
        </authorList>
    </citation>
    <scope>IDENTIFICATION</scope>
</reference>
<dbReference type="InterPro" id="IPR053384">
    <property type="entry name" value="SAM-dep_methyltransferase"/>
</dbReference>
<comment type="similarity">
    <text evidence="1">Belongs to the class I-like SAM-binding methyltransferase superfamily. NNMT/PNMT/TEMT family.</text>
</comment>
<evidence type="ECO:0000313" key="6">
    <source>
        <dbReference type="Proteomes" id="UP000472261"/>
    </source>
</evidence>
<dbReference type="Ensembl" id="ENSPCLT00000016088.1">
    <property type="protein sequence ID" value="ENSPCLP00000012064.1"/>
    <property type="gene ID" value="ENSPCLG00000009923.1"/>
</dbReference>
<dbReference type="GO" id="GO:0004603">
    <property type="term" value="F:phenylethanolamine N-methyltransferase activity"/>
    <property type="evidence" value="ECO:0007669"/>
    <property type="project" value="TreeGrafter"/>
</dbReference>
<dbReference type="SUPFAM" id="SSF53335">
    <property type="entry name" value="S-adenosyl-L-methionine-dependent methyltransferases"/>
    <property type="match status" value="1"/>
</dbReference>
<accession>A0A669PUT8</accession>
<dbReference type="Pfam" id="PF01234">
    <property type="entry name" value="NNMT_PNMT_TEMT"/>
    <property type="match status" value="1"/>
</dbReference>
<organism evidence="5 6">
    <name type="scientific">Phasianus colchicus</name>
    <name type="common">Common pheasant</name>
    <dbReference type="NCBI Taxonomy" id="9054"/>
    <lineage>
        <taxon>Eukaryota</taxon>
        <taxon>Metazoa</taxon>
        <taxon>Chordata</taxon>
        <taxon>Craniata</taxon>
        <taxon>Vertebrata</taxon>
        <taxon>Euteleostomi</taxon>
        <taxon>Archelosauria</taxon>
        <taxon>Archosauria</taxon>
        <taxon>Dinosauria</taxon>
        <taxon>Saurischia</taxon>
        <taxon>Theropoda</taxon>
        <taxon>Coelurosauria</taxon>
        <taxon>Aves</taxon>
        <taxon>Neognathae</taxon>
        <taxon>Galloanserae</taxon>
        <taxon>Galliformes</taxon>
        <taxon>Phasianidae</taxon>
        <taxon>Phasianinae</taxon>
        <taxon>Phasianus</taxon>
    </lineage>
</organism>
<keyword evidence="3" id="KW-0808">Transferase</keyword>
<reference evidence="5" key="1">
    <citation type="submission" date="2025-08" db="UniProtKB">
        <authorList>
            <consortium name="Ensembl"/>
        </authorList>
    </citation>
    <scope>IDENTIFICATION</scope>
</reference>
<dbReference type="GO" id="GO:0005829">
    <property type="term" value="C:cytosol"/>
    <property type="evidence" value="ECO:0007669"/>
    <property type="project" value="TreeGrafter"/>
</dbReference>
<dbReference type="FunFam" id="3.40.50.150:FF:000065">
    <property type="entry name" value="Phenylethanolamine N-methyltransferase"/>
    <property type="match status" value="1"/>
</dbReference>
<dbReference type="Proteomes" id="UP000472261">
    <property type="component" value="Unplaced"/>
</dbReference>
<proteinExistence type="inferred from homology"/>